<feature type="binding site" description="in other chain" evidence="8">
    <location>
        <position position="302"/>
    </location>
    <ligand>
        <name>IMP</name>
        <dbReference type="ChEBI" id="CHEBI:58053"/>
        <note>ligand shared between dimeric partners</note>
    </ligand>
</feature>
<evidence type="ECO:0000256" key="3">
    <source>
        <dbReference type="ARBA" id="ARBA00022723"/>
    </source>
</evidence>
<dbReference type="NCBIfam" id="TIGR00184">
    <property type="entry name" value="purA"/>
    <property type="match status" value="1"/>
</dbReference>
<dbReference type="EMBL" id="FP565809">
    <property type="protein sequence ID" value="CBH22677.1"/>
    <property type="molecule type" value="Genomic_DNA"/>
</dbReference>
<keyword evidence="5 8" id="KW-0658">Purine biosynthesis</keyword>
<reference evidence="12" key="1">
    <citation type="journal article" date="2010" name="BMC Genomics">
        <title>Clostridium sticklandii, a specialist in amino acid degradation:revisiting its metabolism through its genome sequence.</title>
        <authorList>
            <person name="Fonknechten N."/>
            <person name="Chaussonnerie S."/>
            <person name="Tricot S."/>
            <person name="Lajus A."/>
            <person name="Andreesen J.R."/>
            <person name="Perchat N."/>
            <person name="Pelletier E."/>
            <person name="Gouyvenoux M."/>
            <person name="Barbe V."/>
            <person name="Salanoubat M."/>
            <person name="Le Paslier D."/>
            <person name="Weissenbach J."/>
            <person name="Cohen G.N."/>
            <person name="Kreimeyer A."/>
        </authorList>
    </citation>
    <scope>NUCLEOTIDE SEQUENCE [LARGE SCALE GENOMIC DNA]</scope>
    <source>
        <strain evidence="12">ATCC 12662 / DSM 519 / JCM 1433 / CCUG 9281 / NCIMB 10654 / HF</strain>
    </source>
</reference>
<dbReference type="InterPro" id="IPR042110">
    <property type="entry name" value="Adenylosuccinate_synth_dom2"/>
</dbReference>
<feature type="binding site" description="in other chain" evidence="8">
    <location>
        <position position="238"/>
    </location>
    <ligand>
        <name>IMP</name>
        <dbReference type="ChEBI" id="CHEBI:58053"/>
        <note>ligand shared between dimeric partners</note>
    </ligand>
</feature>
<accession>E3PVX4</accession>
<dbReference type="GO" id="GO:0004019">
    <property type="term" value="F:adenylosuccinate synthase activity"/>
    <property type="evidence" value="ECO:0007669"/>
    <property type="project" value="UniProtKB-UniRule"/>
</dbReference>
<dbReference type="Gene3D" id="3.40.440.10">
    <property type="entry name" value="Adenylosuccinate Synthetase, subunit A, domain 1"/>
    <property type="match status" value="1"/>
</dbReference>
<dbReference type="eggNOG" id="COG0104">
    <property type="taxonomic scope" value="Bacteria"/>
</dbReference>
<name>E3PVX4_ACESD</name>
<feature type="binding site" evidence="8">
    <location>
        <begin position="330"/>
        <end position="332"/>
    </location>
    <ligand>
        <name>GTP</name>
        <dbReference type="ChEBI" id="CHEBI:37565"/>
    </ligand>
</feature>
<feature type="binding site" evidence="8">
    <location>
        <position position="142"/>
    </location>
    <ligand>
        <name>IMP</name>
        <dbReference type="ChEBI" id="CHEBI:58053"/>
        <note>ligand shared between dimeric partners</note>
    </ligand>
</feature>
<dbReference type="Gene3D" id="3.90.170.10">
    <property type="entry name" value="Adenylosuccinate Synthetase, subunit A, domain 3"/>
    <property type="match status" value="1"/>
</dbReference>
<keyword evidence="4 8" id="KW-0547">Nucleotide-binding</keyword>
<sequence>MSGLAIIGSQWGDEGKGKIIDYLAKSADVVVRAQGGNNAGHTVVVDNEKYALHLIPSGILNPKAINIIGNGVVLDPKVFLEEIEKFEARGIDTSSIRISERTHIILPYHKTMDALMEEKRGAMDIGTTKKGIGPCYMDKAERVGIRALEFIREDIFADRLRQELEKKNEIITKIYNAEPLGYDEIFNEYNQYAKKLAKYVDNTEKIINEALKANKNVLFEGAQGSMLDLDFGTYPYVTSSHPTVGGFVVGSGVGFGAINEVIGITKAYTTRVGKGPFVTELEDATGDLIREKGHEYGTTTGRARRCGWLDLVVLKYSAMINGFTAISLMLLDVLSDFETLKICVGYEIDGKITTDFPAYLGDLEKAKPVYKEMPGFKGDITEVKTYEDLPENAKTYIKTIEEFIDVPVKIISVGPRRDQTIMRASFF</sequence>
<comment type="subcellular location">
    <subcellularLocation>
        <location evidence="8">Cytoplasm</location>
    </subcellularLocation>
</comment>
<dbReference type="PANTHER" id="PTHR11846">
    <property type="entry name" value="ADENYLOSUCCINATE SYNTHETASE"/>
    <property type="match status" value="1"/>
</dbReference>
<dbReference type="UniPathway" id="UPA00075">
    <property type="reaction ID" value="UER00335"/>
</dbReference>
<evidence type="ECO:0000256" key="5">
    <source>
        <dbReference type="ARBA" id="ARBA00022755"/>
    </source>
</evidence>
<evidence type="ECO:0000313" key="11">
    <source>
        <dbReference type="EMBL" id="CBH22677.1"/>
    </source>
</evidence>
<organism evidence="11 12">
    <name type="scientific">Acetoanaerobium sticklandii (strain ATCC 12662 / DSM 519 / JCM 1433 / CCUG 9281 / NCIMB 10654 / HF)</name>
    <name type="common">Clostridium sticklandii</name>
    <dbReference type="NCBI Taxonomy" id="499177"/>
    <lineage>
        <taxon>Bacteria</taxon>
        <taxon>Bacillati</taxon>
        <taxon>Bacillota</taxon>
        <taxon>Clostridia</taxon>
        <taxon>Peptostreptococcales</taxon>
        <taxon>Filifactoraceae</taxon>
        <taxon>Acetoanaerobium</taxon>
    </lineage>
</organism>
<evidence type="ECO:0000256" key="1">
    <source>
        <dbReference type="ARBA" id="ARBA00011738"/>
    </source>
</evidence>
<dbReference type="PROSITE" id="PS00513">
    <property type="entry name" value="ADENYLOSUCCIN_SYN_2"/>
    <property type="match status" value="1"/>
</dbReference>
<keyword evidence="6 8" id="KW-0460">Magnesium</keyword>
<keyword evidence="7 8" id="KW-0342">GTP-binding</keyword>
<dbReference type="InterPro" id="IPR001114">
    <property type="entry name" value="Adenylosuccinate_synthetase"/>
</dbReference>
<evidence type="ECO:0000256" key="2">
    <source>
        <dbReference type="ARBA" id="ARBA00022598"/>
    </source>
</evidence>
<dbReference type="InterPro" id="IPR042109">
    <property type="entry name" value="Adenylosuccinate_synth_dom1"/>
</dbReference>
<evidence type="ECO:0000256" key="7">
    <source>
        <dbReference type="ARBA" id="ARBA00023134"/>
    </source>
</evidence>
<comment type="cofactor">
    <cofactor evidence="8">
        <name>Mg(2+)</name>
        <dbReference type="ChEBI" id="CHEBI:18420"/>
    </cofactor>
    <text evidence="8">Binds 1 Mg(2+) ion per subunit.</text>
</comment>
<dbReference type="GO" id="GO:0044208">
    <property type="term" value="P:'de novo' AMP biosynthetic process"/>
    <property type="evidence" value="ECO:0007669"/>
    <property type="project" value="UniProtKB-UniRule"/>
</dbReference>
<feature type="active site" description="Proton donor" evidence="8">
    <location>
        <position position="41"/>
    </location>
</feature>
<dbReference type="PANTHER" id="PTHR11846:SF0">
    <property type="entry name" value="ADENYLOSUCCINATE SYNTHETASE"/>
    <property type="match status" value="1"/>
</dbReference>
<dbReference type="GO" id="GO:0046040">
    <property type="term" value="P:IMP metabolic process"/>
    <property type="evidence" value="ECO:0007669"/>
    <property type="project" value="TreeGrafter"/>
</dbReference>
<feature type="binding site" evidence="8">
    <location>
        <begin position="12"/>
        <end position="18"/>
    </location>
    <ligand>
        <name>GTP</name>
        <dbReference type="ChEBI" id="CHEBI:37565"/>
    </ligand>
</feature>
<evidence type="ECO:0000256" key="8">
    <source>
        <dbReference type="HAMAP-Rule" id="MF_00011"/>
    </source>
</evidence>
<dbReference type="SUPFAM" id="SSF52540">
    <property type="entry name" value="P-loop containing nucleoside triphosphate hydrolases"/>
    <property type="match status" value="1"/>
</dbReference>
<feature type="active site" description="Proton acceptor" evidence="8">
    <location>
        <position position="13"/>
    </location>
</feature>
<comment type="function">
    <text evidence="8">Plays an important role in the de novo pathway of purine nucleotide biosynthesis. Catalyzes the first committed step in the biosynthesis of AMP from IMP.</text>
</comment>
<proteinExistence type="inferred from homology"/>
<dbReference type="AlphaFoldDB" id="E3PVX4"/>
<dbReference type="FunFam" id="3.90.170.10:FF:000001">
    <property type="entry name" value="Adenylosuccinate synthetase"/>
    <property type="match status" value="1"/>
</dbReference>
<dbReference type="HOGENOM" id="CLU_029848_0_0_9"/>
<dbReference type="InterPro" id="IPR018220">
    <property type="entry name" value="Adenylosuccin_syn_GTP-bd"/>
</dbReference>
<comment type="subunit">
    <text evidence="1 8">Homodimer.</text>
</comment>
<keyword evidence="8" id="KW-0963">Cytoplasm</keyword>
<keyword evidence="3 8" id="KW-0479">Metal-binding</keyword>
<feature type="binding site" evidence="8">
    <location>
        <position position="40"/>
    </location>
    <ligand>
        <name>Mg(2+)</name>
        <dbReference type="ChEBI" id="CHEBI:18420"/>
    </ligand>
</feature>
<dbReference type="InterPro" id="IPR033128">
    <property type="entry name" value="Adenylosuccin_syn_Lys_AS"/>
</dbReference>
<feature type="binding site" description="in other chain" evidence="8">
    <location>
        <position position="223"/>
    </location>
    <ligand>
        <name>IMP</name>
        <dbReference type="ChEBI" id="CHEBI:58053"/>
        <note>ligand shared between dimeric partners</note>
    </ligand>
</feature>
<feature type="binding site" evidence="8">
    <location>
        <begin position="40"/>
        <end position="42"/>
    </location>
    <ligand>
        <name>GTP</name>
        <dbReference type="ChEBI" id="CHEBI:37565"/>
    </ligand>
</feature>
<evidence type="ECO:0000256" key="10">
    <source>
        <dbReference type="RuleBase" id="RU000520"/>
    </source>
</evidence>
<dbReference type="InterPro" id="IPR027417">
    <property type="entry name" value="P-loop_NTPase"/>
</dbReference>
<feature type="binding site" description="in other chain" evidence="8">
    <location>
        <begin position="13"/>
        <end position="16"/>
    </location>
    <ligand>
        <name>IMP</name>
        <dbReference type="ChEBI" id="CHEBI:58053"/>
        <note>ligand shared between dimeric partners</note>
    </ligand>
</feature>
<dbReference type="NCBIfam" id="NF002223">
    <property type="entry name" value="PRK01117.1"/>
    <property type="match status" value="1"/>
</dbReference>
<dbReference type="STRING" id="1511.CLOST_2562"/>
<gene>
    <name evidence="8 11" type="primary">purA</name>
    <name evidence="11" type="ordered locus">CLOST_2562</name>
</gene>
<feature type="active site" evidence="9">
    <location>
        <position position="139"/>
    </location>
</feature>
<feature type="binding site" description="in other chain" evidence="8">
    <location>
        <begin position="38"/>
        <end position="41"/>
    </location>
    <ligand>
        <name>IMP</name>
        <dbReference type="ChEBI" id="CHEBI:58053"/>
        <note>ligand shared between dimeric partners</note>
    </ligand>
</feature>
<keyword evidence="12" id="KW-1185">Reference proteome</keyword>
<comment type="pathway">
    <text evidence="8 10">Purine metabolism; AMP biosynthesis via de novo pathway; AMP from IMP: step 1/2.</text>
</comment>
<comment type="catalytic activity">
    <reaction evidence="8 10">
        <text>IMP + L-aspartate + GTP = N(6)-(1,2-dicarboxyethyl)-AMP + GDP + phosphate + 2 H(+)</text>
        <dbReference type="Rhea" id="RHEA:15753"/>
        <dbReference type="ChEBI" id="CHEBI:15378"/>
        <dbReference type="ChEBI" id="CHEBI:29991"/>
        <dbReference type="ChEBI" id="CHEBI:37565"/>
        <dbReference type="ChEBI" id="CHEBI:43474"/>
        <dbReference type="ChEBI" id="CHEBI:57567"/>
        <dbReference type="ChEBI" id="CHEBI:58053"/>
        <dbReference type="ChEBI" id="CHEBI:58189"/>
        <dbReference type="EC" id="6.3.4.4"/>
    </reaction>
</comment>
<dbReference type="GO" id="GO:0005525">
    <property type="term" value="F:GTP binding"/>
    <property type="evidence" value="ECO:0007669"/>
    <property type="project" value="UniProtKB-UniRule"/>
</dbReference>
<feature type="binding site" evidence="8">
    <location>
        <begin position="412"/>
        <end position="414"/>
    </location>
    <ligand>
        <name>GTP</name>
        <dbReference type="ChEBI" id="CHEBI:37565"/>
    </ligand>
</feature>
<dbReference type="GO" id="GO:0000287">
    <property type="term" value="F:magnesium ion binding"/>
    <property type="evidence" value="ECO:0007669"/>
    <property type="project" value="UniProtKB-UniRule"/>
</dbReference>
<dbReference type="Pfam" id="PF00709">
    <property type="entry name" value="Adenylsucc_synt"/>
    <property type="match status" value="1"/>
</dbReference>
<dbReference type="Gene3D" id="1.10.300.10">
    <property type="entry name" value="Adenylosuccinate Synthetase, subunit A, domain 2"/>
    <property type="match status" value="1"/>
</dbReference>
<feature type="binding site" evidence="8">
    <location>
        <position position="304"/>
    </location>
    <ligand>
        <name>GTP</name>
        <dbReference type="ChEBI" id="CHEBI:37565"/>
    </ligand>
</feature>
<keyword evidence="2 8" id="KW-0436">Ligase</keyword>
<evidence type="ECO:0000256" key="6">
    <source>
        <dbReference type="ARBA" id="ARBA00022842"/>
    </source>
</evidence>
<feature type="binding site" evidence="8">
    <location>
        <begin position="298"/>
        <end position="304"/>
    </location>
    <ligand>
        <name>substrate</name>
    </ligand>
</feature>
<dbReference type="GO" id="GO:0005737">
    <property type="term" value="C:cytoplasm"/>
    <property type="evidence" value="ECO:0007669"/>
    <property type="project" value="UniProtKB-SubCell"/>
</dbReference>
<feature type="binding site" description="in other chain" evidence="8">
    <location>
        <position position="128"/>
    </location>
    <ligand>
        <name>IMP</name>
        <dbReference type="ChEBI" id="CHEBI:58053"/>
        <note>ligand shared between dimeric partners</note>
    </ligand>
</feature>
<dbReference type="PROSITE" id="PS01266">
    <property type="entry name" value="ADENYLOSUCCIN_SYN_1"/>
    <property type="match status" value="1"/>
</dbReference>
<dbReference type="FunFam" id="1.10.300.10:FF:000001">
    <property type="entry name" value="Adenylosuccinate synthetase"/>
    <property type="match status" value="1"/>
</dbReference>
<feature type="binding site" evidence="8">
    <location>
        <position position="13"/>
    </location>
    <ligand>
        <name>Mg(2+)</name>
        <dbReference type="ChEBI" id="CHEBI:18420"/>
    </ligand>
</feature>
<comment type="similarity">
    <text evidence="8 10">Belongs to the adenylosuccinate synthetase family.</text>
</comment>
<dbReference type="HAMAP" id="MF_00011">
    <property type="entry name" value="Adenylosucc_synth"/>
    <property type="match status" value="1"/>
</dbReference>
<evidence type="ECO:0000256" key="9">
    <source>
        <dbReference type="PROSITE-ProRule" id="PRU10134"/>
    </source>
</evidence>
<protein>
    <recommendedName>
        <fullName evidence="8 10">Adenylosuccinate synthetase</fullName>
        <shortName evidence="8">AMPSase</shortName>
        <shortName evidence="8">AdSS</shortName>
        <ecNumber evidence="8 10">6.3.4.4</ecNumber>
    </recommendedName>
    <alternativeName>
        <fullName evidence="8">IMP--aspartate ligase</fullName>
    </alternativeName>
</protein>
<evidence type="ECO:0000256" key="4">
    <source>
        <dbReference type="ARBA" id="ARBA00022741"/>
    </source>
</evidence>
<dbReference type="SMART" id="SM00788">
    <property type="entry name" value="Adenylsucc_synt"/>
    <property type="match status" value="1"/>
</dbReference>
<dbReference type="Proteomes" id="UP000007041">
    <property type="component" value="Chromosome"/>
</dbReference>
<dbReference type="CDD" id="cd03108">
    <property type="entry name" value="AdSS"/>
    <property type="match status" value="1"/>
</dbReference>
<dbReference type="EC" id="6.3.4.4" evidence="8 10"/>
<dbReference type="KEGG" id="cst:CLOST_2562"/>
<dbReference type="InterPro" id="IPR042111">
    <property type="entry name" value="Adenylosuccinate_synth_dom3"/>
</dbReference>
<evidence type="ECO:0000313" key="12">
    <source>
        <dbReference type="Proteomes" id="UP000007041"/>
    </source>
</evidence>